<dbReference type="OrthoDB" id="288741at2"/>
<dbReference type="SUPFAM" id="SSF82171">
    <property type="entry name" value="DPP6 N-terminal domain-like"/>
    <property type="match status" value="1"/>
</dbReference>
<evidence type="ECO:0008006" key="3">
    <source>
        <dbReference type="Google" id="ProtNLM"/>
    </source>
</evidence>
<name>L0DR48_SINAD</name>
<dbReference type="eggNOG" id="ENOG502ZK6M">
    <property type="taxonomic scope" value="Bacteria"/>
</dbReference>
<reference evidence="1 2" key="1">
    <citation type="submission" date="2012-02" db="EMBL/GenBank/DDBJ databases">
        <title>Complete sequence of chromosome of Singulisphaera acidiphila DSM 18658.</title>
        <authorList>
            <consortium name="US DOE Joint Genome Institute (JGI-PGF)"/>
            <person name="Lucas S."/>
            <person name="Copeland A."/>
            <person name="Lapidus A."/>
            <person name="Glavina del Rio T."/>
            <person name="Dalin E."/>
            <person name="Tice H."/>
            <person name="Bruce D."/>
            <person name="Goodwin L."/>
            <person name="Pitluck S."/>
            <person name="Peters L."/>
            <person name="Ovchinnikova G."/>
            <person name="Chertkov O."/>
            <person name="Kyrpides N."/>
            <person name="Mavromatis K."/>
            <person name="Ivanova N."/>
            <person name="Brettin T."/>
            <person name="Detter J.C."/>
            <person name="Han C."/>
            <person name="Larimer F."/>
            <person name="Land M."/>
            <person name="Hauser L."/>
            <person name="Markowitz V."/>
            <person name="Cheng J.-F."/>
            <person name="Hugenholtz P."/>
            <person name="Woyke T."/>
            <person name="Wu D."/>
            <person name="Tindall B."/>
            <person name="Pomrenke H."/>
            <person name="Brambilla E."/>
            <person name="Klenk H.-P."/>
            <person name="Eisen J.A."/>
        </authorList>
    </citation>
    <scope>NUCLEOTIDE SEQUENCE [LARGE SCALE GENOMIC DNA]</scope>
    <source>
        <strain evidence="2">ATCC BAA-1392 / DSM 18658 / VKM B-2454 / MOB10</strain>
    </source>
</reference>
<sequence length="379" mass="41611">MRLVLSLMVRLIVAIAITLTVVAVPLGRHNLRYQEGRRLEAPRFQPFNGFLFGVADSLFRVLDLETGTTKPIRLADGGHLMHAACSPWRDGQGRTHVVGVWTSAAAAGPQVVGLARYALPTGELLDQVDGLVSMPNDCPCWFPDTTLQALFAGGDGELYRVSFESSRGGRVSGNASDIAPTPVAWPERLALPGSPKLSELTWPIDPRLGRRLIATLTYSNWDSTARKQPRSQLWWLRLTPDGSAIVEGGRLIRSCPASRESEQVREERLAAVSSAVDGRLMVAYLVRRGARSELDLQLAPLTIDPATGNPWVDEADAVTCARNRTFAPLAFSSDGCWIYSFARWPLSPASLERFSVVNLLHKRMQRFAVTMRSADLGTH</sequence>
<dbReference type="RefSeq" id="WP_015250563.1">
    <property type="nucleotide sequence ID" value="NC_019892.1"/>
</dbReference>
<dbReference type="EMBL" id="CP003364">
    <property type="protein sequence ID" value="AGA31498.1"/>
    <property type="molecule type" value="Genomic_DNA"/>
</dbReference>
<evidence type="ECO:0000313" key="2">
    <source>
        <dbReference type="Proteomes" id="UP000010798"/>
    </source>
</evidence>
<protein>
    <recommendedName>
        <fullName evidence="3">Periplasmic component of the Tol biopolymer transport system</fullName>
    </recommendedName>
</protein>
<keyword evidence="2" id="KW-1185">Reference proteome</keyword>
<dbReference type="KEGG" id="saci:Sinac_7464"/>
<accession>L0DR48</accession>
<evidence type="ECO:0000313" key="1">
    <source>
        <dbReference type="EMBL" id="AGA31498.1"/>
    </source>
</evidence>
<organism evidence="1 2">
    <name type="scientific">Singulisphaera acidiphila (strain ATCC BAA-1392 / DSM 18658 / VKM B-2454 / MOB10)</name>
    <dbReference type="NCBI Taxonomy" id="886293"/>
    <lineage>
        <taxon>Bacteria</taxon>
        <taxon>Pseudomonadati</taxon>
        <taxon>Planctomycetota</taxon>
        <taxon>Planctomycetia</taxon>
        <taxon>Isosphaerales</taxon>
        <taxon>Isosphaeraceae</taxon>
        <taxon>Singulisphaera</taxon>
    </lineage>
</organism>
<proteinExistence type="predicted"/>
<dbReference type="AlphaFoldDB" id="L0DR48"/>
<gene>
    <name evidence="1" type="ordered locus">Sinac_7464</name>
</gene>
<dbReference type="Proteomes" id="UP000010798">
    <property type="component" value="Chromosome"/>
</dbReference>
<dbReference type="HOGENOM" id="CLU_758401_0_0_0"/>